<dbReference type="PANTHER" id="PTHR14456:SF2">
    <property type="entry name" value="INOSITOL-PENTAKISPHOSPHATE 2-KINASE"/>
    <property type="match status" value="1"/>
</dbReference>
<dbReference type="InterPro" id="IPR009286">
    <property type="entry name" value="Ins_P5_2-kin"/>
</dbReference>
<evidence type="ECO:0000256" key="3">
    <source>
        <dbReference type="ARBA" id="ARBA00022741"/>
    </source>
</evidence>
<evidence type="ECO:0000256" key="6">
    <source>
        <dbReference type="RuleBase" id="RU364126"/>
    </source>
</evidence>
<dbReference type="PhylomeDB" id="A0A068VAP2"/>
<dbReference type="GO" id="GO:0005524">
    <property type="term" value="F:ATP binding"/>
    <property type="evidence" value="ECO:0007669"/>
    <property type="project" value="UniProtKB-KW"/>
</dbReference>
<dbReference type="PANTHER" id="PTHR14456">
    <property type="entry name" value="INOSITOL POLYPHOSPHATE KINASE 1"/>
    <property type="match status" value="1"/>
</dbReference>
<dbReference type="EMBL" id="HG739272">
    <property type="protein sequence ID" value="CDP17915.1"/>
    <property type="molecule type" value="Genomic_DNA"/>
</dbReference>
<dbReference type="GO" id="GO:0032958">
    <property type="term" value="P:inositol phosphate biosynthetic process"/>
    <property type="evidence" value="ECO:0007669"/>
    <property type="project" value="TreeGrafter"/>
</dbReference>
<keyword evidence="8" id="KW-1185">Reference proteome</keyword>
<reference evidence="8" key="1">
    <citation type="journal article" date="2014" name="Science">
        <title>The coffee genome provides insight into the convergent evolution of caffeine biosynthesis.</title>
        <authorList>
            <person name="Denoeud F."/>
            <person name="Carretero-Paulet L."/>
            <person name="Dereeper A."/>
            <person name="Droc G."/>
            <person name="Guyot R."/>
            <person name="Pietrella M."/>
            <person name="Zheng C."/>
            <person name="Alberti A."/>
            <person name="Anthony F."/>
            <person name="Aprea G."/>
            <person name="Aury J.M."/>
            <person name="Bento P."/>
            <person name="Bernard M."/>
            <person name="Bocs S."/>
            <person name="Campa C."/>
            <person name="Cenci A."/>
            <person name="Combes M.C."/>
            <person name="Crouzillat D."/>
            <person name="Da Silva C."/>
            <person name="Daddiego L."/>
            <person name="De Bellis F."/>
            <person name="Dussert S."/>
            <person name="Garsmeur O."/>
            <person name="Gayraud T."/>
            <person name="Guignon V."/>
            <person name="Jahn K."/>
            <person name="Jamilloux V."/>
            <person name="Joet T."/>
            <person name="Labadie K."/>
            <person name="Lan T."/>
            <person name="Leclercq J."/>
            <person name="Lepelley M."/>
            <person name="Leroy T."/>
            <person name="Li L.T."/>
            <person name="Librado P."/>
            <person name="Lopez L."/>
            <person name="Munoz A."/>
            <person name="Noel B."/>
            <person name="Pallavicini A."/>
            <person name="Perrotta G."/>
            <person name="Poncet V."/>
            <person name="Pot D."/>
            <person name="Priyono X."/>
            <person name="Rigoreau M."/>
            <person name="Rouard M."/>
            <person name="Rozas J."/>
            <person name="Tranchant-Dubreuil C."/>
            <person name="VanBuren R."/>
            <person name="Zhang Q."/>
            <person name="Andrade A.C."/>
            <person name="Argout X."/>
            <person name="Bertrand B."/>
            <person name="de Kochko A."/>
            <person name="Graziosi G."/>
            <person name="Henry R.J."/>
            <person name="Jayarama X."/>
            <person name="Ming R."/>
            <person name="Nagai C."/>
            <person name="Rounsley S."/>
            <person name="Sankoff D."/>
            <person name="Giuliano G."/>
            <person name="Albert V.A."/>
            <person name="Wincker P."/>
            <person name="Lashermes P."/>
        </authorList>
    </citation>
    <scope>NUCLEOTIDE SEQUENCE [LARGE SCALE GENOMIC DNA]</scope>
    <source>
        <strain evidence="8">cv. DH200-94</strain>
    </source>
</reference>
<dbReference type="EC" id="2.7.1.158" evidence="1 6"/>
<keyword evidence="2 6" id="KW-0808">Transferase</keyword>
<dbReference type="STRING" id="49390.A0A068VAP2"/>
<accession>A0A068VAP2</accession>
<evidence type="ECO:0000256" key="2">
    <source>
        <dbReference type="ARBA" id="ARBA00022679"/>
    </source>
</evidence>
<keyword evidence="3 6" id="KW-0547">Nucleotide-binding</keyword>
<dbReference type="GO" id="GO:0005634">
    <property type="term" value="C:nucleus"/>
    <property type="evidence" value="ECO:0007669"/>
    <property type="project" value="TreeGrafter"/>
</dbReference>
<organism evidence="7 8">
    <name type="scientific">Coffea canephora</name>
    <name type="common">Robusta coffee</name>
    <dbReference type="NCBI Taxonomy" id="49390"/>
    <lineage>
        <taxon>Eukaryota</taxon>
        <taxon>Viridiplantae</taxon>
        <taxon>Streptophyta</taxon>
        <taxon>Embryophyta</taxon>
        <taxon>Tracheophyta</taxon>
        <taxon>Spermatophyta</taxon>
        <taxon>Magnoliopsida</taxon>
        <taxon>eudicotyledons</taxon>
        <taxon>Gunneridae</taxon>
        <taxon>Pentapetalae</taxon>
        <taxon>asterids</taxon>
        <taxon>lamiids</taxon>
        <taxon>Gentianales</taxon>
        <taxon>Rubiaceae</taxon>
        <taxon>Ixoroideae</taxon>
        <taxon>Gardenieae complex</taxon>
        <taxon>Bertiereae - Coffeeae clade</taxon>
        <taxon>Coffeeae</taxon>
        <taxon>Coffea</taxon>
    </lineage>
</organism>
<keyword evidence="5 6" id="KW-0067">ATP-binding</keyword>
<dbReference type="GO" id="GO:0035299">
    <property type="term" value="F:inositol-1,3,4,5,6-pentakisphosphate 2-kinase activity"/>
    <property type="evidence" value="ECO:0007669"/>
    <property type="project" value="UniProtKB-EC"/>
</dbReference>
<comment type="catalytic activity">
    <reaction evidence="6">
        <text>1D-myo-inositol 1,3,4,5,6-pentakisphosphate + ATP = 1D-myo-inositol hexakisphosphate + ADP + H(+)</text>
        <dbReference type="Rhea" id="RHEA:20313"/>
        <dbReference type="ChEBI" id="CHEBI:15378"/>
        <dbReference type="ChEBI" id="CHEBI:30616"/>
        <dbReference type="ChEBI" id="CHEBI:57733"/>
        <dbReference type="ChEBI" id="CHEBI:58130"/>
        <dbReference type="ChEBI" id="CHEBI:456216"/>
        <dbReference type="EC" id="2.7.1.158"/>
    </reaction>
</comment>
<comment type="function">
    <text evidence="6">Phosphorylates Ins(1,3,4,5,6)P5 at position 2 to form Ins(1,2,3,4,5,6)P6 (InsP6 or phytate).</text>
</comment>
<keyword evidence="4 6" id="KW-0418">Kinase</keyword>
<dbReference type="Gramene" id="CDP17915">
    <property type="protein sequence ID" value="CDP17915"/>
    <property type="gene ID" value="GSCOC_T00004320001"/>
</dbReference>
<dbReference type="Proteomes" id="UP000295252">
    <property type="component" value="Unassembled WGS sequence"/>
</dbReference>
<name>A0A068VAP2_COFCA</name>
<protein>
    <recommendedName>
        <fullName evidence="1 6">Inositol-pentakisphosphate 2-kinase</fullName>
        <ecNumber evidence="1 6">2.7.1.158</ecNumber>
    </recommendedName>
</protein>
<dbReference type="Pfam" id="PF06090">
    <property type="entry name" value="Ins_P5_2-kin"/>
    <property type="match status" value="1"/>
</dbReference>
<gene>
    <name evidence="7" type="ORF">GSCOC_T00004320001</name>
</gene>
<dbReference type="InParanoid" id="A0A068VAP2"/>
<evidence type="ECO:0000313" key="7">
    <source>
        <dbReference type="EMBL" id="CDP17915.1"/>
    </source>
</evidence>
<evidence type="ECO:0000256" key="4">
    <source>
        <dbReference type="ARBA" id="ARBA00022777"/>
    </source>
</evidence>
<evidence type="ECO:0000256" key="1">
    <source>
        <dbReference type="ARBA" id="ARBA00012023"/>
    </source>
</evidence>
<dbReference type="AlphaFoldDB" id="A0A068VAP2"/>
<comment type="domain">
    <text evidence="6">The EXKPK motif is conserved in inositol-pentakisphosphate 2-kinases of both family 1 and 2.</text>
</comment>
<proteinExistence type="predicted"/>
<evidence type="ECO:0000256" key="5">
    <source>
        <dbReference type="ARBA" id="ARBA00022840"/>
    </source>
</evidence>
<evidence type="ECO:0000313" key="8">
    <source>
        <dbReference type="Proteomes" id="UP000295252"/>
    </source>
</evidence>
<sequence>MPTCLLIGNCRIEIVLLPLLQYTLIFSGTLKEEYSLCVEIKPKCGFLPTSKFIDEGNAMKRSVTRLKMYQALKLHDRTPIFFLFHIMHQILEISDYDPLDMFSGAKDRVHKVIKALYNTSQINFGVFLNGSLVFGSLDGGTKSTNYMVGQDIEDALKHVIMADNGMVTEKLLELITEALLRSGLLDRLLEFPTQKRGDVNSPYDLLFLESTNQSFNYKVSFIDLDMKPLKKSGVLL</sequence>
<dbReference type="OrthoDB" id="1937348at2759"/>